<organism evidence="7 8">
    <name type="scientific">Anaerobium acetethylicum</name>
    <dbReference type="NCBI Taxonomy" id="1619234"/>
    <lineage>
        <taxon>Bacteria</taxon>
        <taxon>Bacillati</taxon>
        <taxon>Bacillota</taxon>
        <taxon>Clostridia</taxon>
        <taxon>Lachnospirales</taxon>
        <taxon>Lachnospiraceae</taxon>
        <taxon>Anaerobium</taxon>
    </lineage>
</organism>
<dbReference type="STRING" id="1619234.SAMN05421730_101567"/>
<dbReference type="GO" id="GO:0009254">
    <property type="term" value="P:peptidoglycan turnover"/>
    <property type="evidence" value="ECO:0007669"/>
    <property type="project" value="TreeGrafter"/>
</dbReference>
<proteinExistence type="inferred from homology"/>
<name>A0A1D3TV54_9FIRM</name>
<sequence length="579" mass="65076">MRTNLKALPYGLADEDIQWVKDTIADMTIEEKIGQLFIIMGKSSNETYVSDMVKKYHLGGARYVESDPVKILYQNRAYQKHSKIPMFIAVNCEDGASSACKTGTQVASQAQCGADDSGDAAYQMGRIGGVEASALGCNWTFSPIADILFNWRNTIVNTRAFGKDADQVLELSRAAIRGLKNSKMLPCAKHFPGDGVEERDQHLVIGMNDLSCEEWDATFGKVYKSLIEDGLETIMAGHIALPAYSRKLCPGIRDEDIMPATLAPEIITGLLRNQLGFQGLVVTDASHMGGLLSARPRREQVPGVIAAGCDMFLFMHDEEEDFQYMIDGYRSGVISEDRLQEALEHIIGMKAKLGLYKEQQLSEEDALEGLKQIGCPEHKETAKKIADNTITLVKDTQNLLPLNVAEKKRAKLYFLESAPVSYVDGTDRTKNIVVEELEKAGFEVDLSKSFYDLEQEESTPINKFKIMQMPKVEDFKRQYDVVFVFVHMKGYAQENNVRVKYSAPHSNELPWWICEVPTVCVSLSYTNHLYDLPMMKTFINAYLPTRECIRATVEKIIGKSEFKGKFDDNVWCGRSETRY</sequence>
<dbReference type="InterPro" id="IPR001764">
    <property type="entry name" value="Glyco_hydro_3_N"/>
</dbReference>
<protein>
    <recommendedName>
        <fullName evidence="3">beta-N-acetylhexosaminidase</fullName>
        <ecNumber evidence="3">3.2.1.52</ecNumber>
    </recommendedName>
</protein>
<accession>A0A1D3TV54</accession>
<evidence type="ECO:0000313" key="8">
    <source>
        <dbReference type="Proteomes" id="UP000199315"/>
    </source>
</evidence>
<dbReference type="PANTHER" id="PTHR30480:SF13">
    <property type="entry name" value="BETA-HEXOSAMINIDASE"/>
    <property type="match status" value="1"/>
</dbReference>
<reference evidence="7 8" key="1">
    <citation type="submission" date="2016-09" db="EMBL/GenBank/DDBJ databases">
        <authorList>
            <person name="Capua I."/>
            <person name="De Benedictis P."/>
            <person name="Joannis T."/>
            <person name="Lombin L.H."/>
            <person name="Cattoli G."/>
        </authorList>
    </citation>
    <scope>NUCLEOTIDE SEQUENCE [LARGE SCALE GENOMIC DNA]</scope>
    <source>
        <strain evidence="7 8">GluBS11</strain>
    </source>
</reference>
<keyword evidence="5" id="KW-0326">Glycosidase</keyword>
<dbReference type="InterPro" id="IPR036962">
    <property type="entry name" value="Glyco_hydro_3_N_sf"/>
</dbReference>
<dbReference type="InterPro" id="IPR036881">
    <property type="entry name" value="Glyco_hydro_3_C_sf"/>
</dbReference>
<evidence type="ECO:0000256" key="5">
    <source>
        <dbReference type="ARBA" id="ARBA00023295"/>
    </source>
</evidence>
<evidence type="ECO:0000256" key="1">
    <source>
        <dbReference type="ARBA" id="ARBA00001231"/>
    </source>
</evidence>
<gene>
    <name evidence="7" type="ORF">SAMN05421730_101567</name>
</gene>
<keyword evidence="4" id="KW-0378">Hydrolase</keyword>
<keyword evidence="8" id="KW-1185">Reference proteome</keyword>
<dbReference type="GO" id="GO:0004563">
    <property type="term" value="F:beta-N-acetylhexosaminidase activity"/>
    <property type="evidence" value="ECO:0007669"/>
    <property type="project" value="UniProtKB-EC"/>
</dbReference>
<dbReference type="Gene3D" id="3.20.20.300">
    <property type="entry name" value="Glycoside hydrolase, family 3, N-terminal domain"/>
    <property type="match status" value="1"/>
</dbReference>
<evidence type="ECO:0000259" key="6">
    <source>
        <dbReference type="Pfam" id="PF00933"/>
    </source>
</evidence>
<dbReference type="EC" id="3.2.1.52" evidence="3"/>
<evidence type="ECO:0000256" key="2">
    <source>
        <dbReference type="ARBA" id="ARBA00005336"/>
    </source>
</evidence>
<dbReference type="SUPFAM" id="SSF51445">
    <property type="entry name" value="(Trans)glycosidases"/>
    <property type="match status" value="1"/>
</dbReference>
<dbReference type="GO" id="GO:0005975">
    <property type="term" value="P:carbohydrate metabolic process"/>
    <property type="evidence" value="ECO:0007669"/>
    <property type="project" value="InterPro"/>
</dbReference>
<evidence type="ECO:0000313" key="7">
    <source>
        <dbReference type="EMBL" id="SCP97994.1"/>
    </source>
</evidence>
<dbReference type="PANTHER" id="PTHR30480">
    <property type="entry name" value="BETA-HEXOSAMINIDASE-RELATED"/>
    <property type="match status" value="1"/>
</dbReference>
<dbReference type="AlphaFoldDB" id="A0A1D3TV54"/>
<dbReference type="InterPro" id="IPR017853">
    <property type="entry name" value="GH"/>
</dbReference>
<dbReference type="EMBL" id="FMKA01000015">
    <property type="protein sequence ID" value="SCP97994.1"/>
    <property type="molecule type" value="Genomic_DNA"/>
</dbReference>
<evidence type="ECO:0000256" key="4">
    <source>
        <dbReference type="ARBA" id="ARBA00022801"/>
    </source>
</evidence>
<dbReference type="Gene3D" id="3.40.50.1700">
    <property type="entry name" value="Glycoside hydrolase family 3 C-terminal domain"/>
    <property type="match status" value="1"/>
</dbReference>
<comment type="catalytic activity">
    <reaction evidence="1">
        <text>Hydrolysis of terminal non-reducing N-acetyl-D-hexosamine residues in N-acetyl-beta-D-hexosaminides.</text>
        <dbReference type="EC" id="3.2.1.52"/>
    </reaction>
</comment>
<dbReference type="Proteomes" id="UP000199315">
    <property type="component" value="Unassembled WGS sequence"/>
</dbReference>
<comment type="similarity">
    <text evidence="2">Belongs to the glycosyl hydrolase 3 family.</text>
</comment>
<feature type="domain" description="Glycoside hydrolase family 3 N-terminal" evidence="6">
    <location>
        <begin position="28"/>
        <end position="347"/>
    </location>
</feature>
<dbReference type="OrthoDB" id="9805821at2"/>
<dbReference type="Pfam" id="PF00933">
    <property type="entry name" value="Glyco_hydro_3"/>
    <property type="match status" value="1"/>
</dbReference>
<dbReference type="InterPro" id="IPR050226">
    <property type="entry name" value="NagZ_Beta-hexosaminidase"/>
</dbReference>
<dbReference type="RefSeq" id="WP_091234689.1">
    <property type="nucleotide sequence ID" value="NZ_FMKA01000015.1"/>
</dbReference>
<evidence type="ECO:0000256" key="3">
    <source>
        <dbReference type="ARBA" id="ARBA00012663"/>
    </source>
</evidence>